<dbReference type="EMBL" id="JAGIZQ010000002">
    <property type="protein sequence ID" value="KAH6640307.1"/>
    <property type="molecule type" value="Genomic_DNA"/>
</dbReference>
<proteinExistence type="predicted"/>
<evidence type="ECO:0000313" key="1">
    <source>
        <dbReference type="EMBL" id="KAH6640307.1"/>
    </source>
</evidence>
<evidence type="ECO:0000313" key="2">
    <source>
        <dbReference type="Proteomes" id="UP000724584"/>
    </source>
</evidence>
<sequence>MTSTLNHPAMVLRQVELPEQRPPSHPRAFNVDHTTIAEAYAYHEVLVQNLADAVSNDKKRSDMAEDLDASDSDVSEHSDAVGNGDDCDADSQVGRGIHGPVPYVKAGFNHRLLANPWQRSPDHCGNSGFRAGLWGVDPRLVRDLTRSDLDMGFLSQLAQLCIQAQLRPCEHEPCALHRTAMARTAPRCDWAPFSEWALVAMSCQAGMGDEDKISQAHTHLARAISGCCMILKNCLDRARLKSRFVPFLDGHWDEASRVDLAQVTNVIYWMARAQSHIGIGPKRFGRWDHHLLPSDVTMPSIETAALAIEDMGLCENRLWSLVNVSDRKQSDLPDIILALGPYKQSLGHSGHDFCTPSKCQWAQMNTTSVTQLHKCGKGPGTVQQKVEPGAEARAAADCHQKGFPVELLETALELGQSTAWLCDAAKLTQPDDPYIAISHVWSDGTGVGVKQAGTVNACLFEFFTLVARQLGCTGVWWDALSIPYEPKARSKALNMMHANYANAAYTVVHDNYLLNFAWRDDGSPCLALVLSTWFTRGWTALELSMSRKVRVLFKDPTREDGVPVIKDLDDDILARGPAGASRAHWLATTLIRRLRKPIDNIGDLLAILSPRSTSWTRDRTIIAALLAGLPDCDFTVGESLITSQILKYVGRIPYACLLHGKPTMRTRGGFSWCAATLDDMPVDIASDLDGGRLNHTSHNMLEIDETGAVEGRWRCRPLRATDPKNLKQYGNDLAVAVKVNVALRHWERCLLLRHPMDRLRSEASVALLVMPISVVPSGPILKCRYIGAVVEDRPYWPERCFWTIRLGGTDDGKEPMLNDTTEMLMQDPLRFARTVVVGEHQPDEDDVDDDKSVRGDDEAVESATRLTARRKATAASMTTGQGRVKSPKWLGSLELVKYHPPQPQVPQTISAFPKEIPRPPQMTTEHLITALKAKNEGAMRYLVRNGIDLGEGLTKSHLEKLVGKEEALSRLKILGDIYVDSGKPIHGLNMYRHVIDSYKELEHHHGSMPAPLHFSYTKYSLGSLHMRLQKGQWQRGGFASKGRGGSNQHLDDGKRCFEKVLEMCGSRNKRGGSHADGGTRSDAPGTGDTPDKDEAAEAAAKAREKKETTALANHIKTEQRWYQLELNAIAELILLHVSQFELRDATQTYQRALRRFGWTSGDQVEAFSGPWFSRHGDRRAAYERTGAVYQRALKRFSTMFHGAHVLTAITSLSLGVNYMLRAKFPKAEEQLTSAAEGFAKYFGRPSSSSSSAAAAAAEDDPRGLDEGNMQHAITCLTSYHLGILFTQQEKFDQAEEQLGRARAIASRLENEGVRDATVMKLLSMCALGDSKLLRPRVSFEDVDTLFEEVSRSADSHLQHKTVDRGRLIFRAQFGQAKVLHLGRDEPQKAVALCEAIIGIAGSRSSVGTFGNPDLDICEARVFVGGTYRALGQLDAAEQRVMQALEGFKQLSGERSLPYLQATRQLGVIYAMNGKRNKAESEFRKAYETLMETMGAFYIPTLETSLQLGRLYLEKRELDRAEEACKRAYEGFGKFLGPRNRLTADAGQALGTVYFEKGMLSKAQSLYSEAFSVFDPIAMEFIISRKDAPKGRKSGRVEARPVVTDMATLRCAMGLAQVSAVFRDWENKSKAGYLFRLAVRGFESAGQAESLSGLEAKLNLGRFYQEQRKFKPAKTSIEEARAGFRQLSAAKVNGIMGNRNSLDAEVKCAEADLAFGQLILGKKQNRRDHARSRIDDEDVDLGGSNDEENDIDGFALIKSSCKRLEELLGKVAPLTLEASTTLGELYLQYANHADSGQGEEILTSVLNSYTYDTNMPPGHPKKLRVMEILVDLYSRQGEIDKMDVMKTRLWEELVASYGVDFAAMVMHMTNLSRPAGDGDDTEEDGASHSSNADSESQSSNASNFDSDDEGTREGWVPSHDDKSDARDQGSRVEQLNPRLSPDTTSTATLLSGADTAASGNVFSCTASLPVSRPPRSVAGAEPMEVNGGGSPEKDSVKAEEIYGTSPKCLICRAAPYATQAALGPQSFCFLDN</sequence>
<accession>A0ACB7PED9</accession>
<keyword evidence="2" id="KW-1185">Reference proteome</keyword>
<gene>
    <name evidence="1" type="ORF">F5144DRAFT_544516</name>
</gene>
<comment type="caution">
    <text evidence="1">The sequence shown here is derived from an EMBL/GenBank/DDBJ whole genome shotgun (WGS) entry which is preliminary data.</text>
</comment>
<protein>
    <submittedName>
        <fullName evidence="1">Uncharacterized protein</fullName>
    </submittedName>
</protein>
<reference evidence="1 2" key="1">
    <citation type="journal article" date="2021" name="Nat. Commun.">
        <title>Genetic determinants of endophytism in the Arabidopsis root mycobiome.</title>
        <authorList>
            <person name="Mesny F."/>
            <person name="Miyauchi S."/>
            <person name="Thiergart T."/>
            <person name="Pickel B."/>
            <person name="Atanasova L."/>
            <person name="Karlsson M."/>
            <person name="Huettel B."/>
            <person name="Barry K.W."/>
            <person name="Haridas S."/>
            <person name="Chen C."/>
            <person name="Bauer D."/>
            <person name="Andreopoulos W."/>
            <person name="Pangilinan J."/>
            <person name="LaButti K."/>
            <person name="Riley R."/>
            <person name="Lipzen A."/>
            <person name="Clum A."/>
            <person name="Drula E."/>
            <person name="Henrissat B."/>
            <person name="Kohler A."/>
            <person name="Grigoriev I.V."/>
            <person name="Martin F.M."/>
            <person name="Hacquard S."/>
        </authorList>
    </citation>
    <scope>NUCLEOTIDE SEQUENCE [LARGE SCALE GENOMIC DNA]</scope>
    <source>
        <strain evidence="1 2">MPI-SDFR-AT-0079</strain>
    </source>
</reference>
<name>A0ACB7PED9_9PEZI</name>
<organism evidence="1 2">
    <name type="scientific">Chaetomium tenue</name>
    <dbReference type="NCBI Taxonomy" id="1854479"/>
    <lineage>
        <taxon>Eukaryota</taxon>
        <taxon>Fungi</taxon>
        <taxon>Dikarya</taxon>
        <taxon>Ascomycota</taxon>
        <taxon>Pezizomycotina</taxon>
        <taxon>Sordariomycetes</taxon>
        <taxon>Sordariomycetidae</taxon>
        <taxon>Sordariales</taxon>
        <taxon>Chaetomiaceae</taxon>
        <taxon>Chaetomium</taxon>
    </lineage>
</organism>
<dbReference type="Proteomes" id="UP000724584">
    <property type="component" value="Unassembled WGS sequence"/>
</dbReference>